<feature type="transmembrane region" description="Helical" evidence="2">
    <location>
        <begin position="275"/>
        <end position="294"/>
    </location>
</feature>
<evidence type="ECO:0000256" key="1">
    <source>
        <dbReference type="SAM" id="MobiDB-lite"/>
    </source>
</evidence>
<dbReference type="Pfam" id="PF19040">
    <property type="entry name" value="SGNH"/>
    <property type="match status" value="1"/>
</dbReference>
<keyword evidence="2" id="KW-0812">Transmembrane</keyword>
<accession>A0ABW2AEV7</accession>
<evidence type="ECO:0000313" key="5">
    <source>
        <dbReference type="EMBL" id="MFC6705225.1"/>
    </source>
</evidence>
<proteinExistence type="predicted"/>
<feature type="region of interest" description="Disordered" evidence="1">
    <location>
        <begin position="1"/>
        <end position="27"/>
    </location>
</feature>
<keyword evidence="6" id="KW-1185">Reference proteome</keyword>
<feature type="transmembrane region" description="Helical" evidence="2">
    <location>
        <begin position="57"/>
        <end position="78"/>
    </location>
</feature>
<dbReference type="Pfam" id="PF01757">
    <property type="entry name" value="Acyl_transf_3"/>
    <property type="match status" value="1"/>
</dbReference>
<comment type="caution">
    <text evidence="5">The sequence shown here is derived from an EMBL/GenBank/DDBJ whole genome shotgun (WGS) entry which is preliminary data.</text>
</comment>
<feature type="transmembrane region" description="Helical" evidence="2">
    <location>
        <begin position="172"/>
        <end position="189"/>
    </location>
</feature>
<feature type="compositionally biased region" description="Polar residues" evidence="1">
    <location>
        <begin position="1"/>
        <end position="25"/>
    </location>
</feature>
<evidence type="ECO:0000313" key="6">
    <source>
        <dbReference type="Proteomes" id="UP001596298"/>
    </source>
</evidence>
<evidence type="ECO:0000256" key="2">
    <source>
        <dbReference type="SAM" id="Phobius"/>
    </source>
</evidence>
<name>A0ABW2AEV7_9MICO</name>
<feature type="transmembrane region" description="Helical" evidence="2">
    <location>
        <begin position="315"/>
        <end position="334"/>
    </location>
</feature>
<dbReference type="PANTHER" id="PTHR23028:SF53">
    <property type="entry name" value="ACYL_TRANSF_3 DOMAIN-CONTAINING PROTEIN"/>
    <property type="match status" value="1"/>
</dbReference>
<gene>
    <name evidence="5" type="ORF">ACFQDH_08080</name>
</gene>
<dbReference type="PANTHER" id="PTHR23028">
    <property type="entry name" value="ACETYLTRANSFERASE"/>
    <property type="match status" value="1"/>
</dbReference>
<feature type="domain" description="Acyltransferase 3" evidence="3">
    <location>
        <begin position="33"/>
        <end position="356"/>
    </location>
</feature>
<sequence>MASSVPAPTTTQSIATDRHTGSTADGRSAVRTDIQALRALSVLLVVGYHLWPGRLTGGFIGVDVFFVISGFLITGHLAREADSTERVSLTTFWTRRAFRLLPAALLVIVLTTLAMFAWAGENVWRSGLQQALGSAFYVQNWLLSSSATDYLSSTDPPTAFQHFWSLSVEEQFYLVLPLLLVAVLAVSSRRTWRARFVVVLGVVTLASFAWSVHLTATNSASAYFVTTTRAWEFGIGALLVLLGHGRLQKVPPAVAWVGLAAILVAAWEFSAGTAFPGNAAALPTLGGALVLATVRHDNVWKLVADSRPVQLIGDASYSIYLWHWPVFVIVPWVVGHPLGVVPRAVIMLGSIGIGWASMRFVEAPLRPHGPVTWRGRSGAIVIGGVVTALVIGTSGLSMVQHDAAQSRQRVAAILASANPCVGAPALGRANCAAPAALTPDLASLPKDDGNRAACWASQGDPTLQTCTLGPKSGAKVHALAIGDSHNNSLIPAYVTAAKKLDWRIDVAGKAGCYLTTAEIPVVDRDKDACHSWRHQMLDKIATDPSIDLVIVTRKESSDAARTSATDRHATEQGMQQAWKRLTKSGKRVIVLQDVPQAQQNTLDCVVHAGISGGKDCALKQSAAFPSYEAQQQAARAMAGVTFVNVEDLYCRRGSCPPVIGGVTVFFNPGHVSKTFALTLGPELAVKLSQATD</sequence>
<reference evidence="6" key="1">
    <citation type="journal article" date="2019" name="Int. J. Syst. Evol. Microbiol.">
        <title>The Global Catalogue of Microorganisms (GCM) 10K type strain sequencing project: providing services to taxonomists for standard genome sequencing and annotation.</title>
        <authorList>
            <consortium name="The Broad Institute Genomics Platform"/>
            <consortium name="The Broad Institute Genome Sequencing Center for Infectious Disease"/>
            <person name="Wu L."/>
            <person name="Ma J."/>
        </authorList>
    </citation>
    <scope>NUCLEOTIDE SEQUENCE [LARGE SCALE GENOMIC DNA]</scope>
    <source>
        <strain evidence="6">CCUG 58127</strain>
    </source>
</reference>
<dbReference type="GO" id="GO:0016746">
    <property type="term" value="F:acyltransferase activity"/>
    <property type="evidence" value="ECO:0007669"/>
    <property type="project" value="UniProtKB-KW"/>
</dbReference>
<evidence type="ECO:0000259" key="4">
    <source>
        <dbReference type="Pfam" id="PF19040"/>
    </source>
</evidence>
<keyword evidence="2" id="KW-0472">Membrane</keyword>
<feature type="transmembrane region" description="Helical" evidence="2">
    <location>
        <begin position="379"/>
        <end position="399"/>
    </location>
</feature>
<protein>
    <submittedName>
        <fullName evidence="5">Acyltransferase family protein</fullName>
        <ecNumber evidence="5">2.3.1.-</ecNumber>
    </submittedName>
</protein>
<organism evidence="5 6">
    <name type="scientific">Flexivirga alba</name>
    <dbReference type="NCBI Taxonomy" id="702742"/>
    <lineage>
        <taxon>Bacteria</taxon>
        <taxon>Bacillati</taxon>
        <taxon>Actinomycetota</taxon>
        <taxon>Actinomycetes</taxon>
        <taxon>Micrococcales</taxon>
        <taxon>Dermacoccaceae</taxon>
        <taxon>Flexivirga</taxon>
    </lineage>
</organism>
<dbReference type="EC" id="2.3.1.-" evidence="5"/>
<feature type="transmembrane region" description="Helical" evidence="2">
    <location>
        <begin position="196"/>
        <end position="216"/>
    </location>
</feature>
<dbReference type="InterPro" id="IPR043968">
    <property type="entry name" value="SGNH"/>
</dbReference>
<keyword evidence="5" id="KW-0012">Acyltransferase</keyword>
<feature type="transmembrane region" description="Helical" evidence="2">
    <location>
        <begin position="340"/>
        <end position="358"/>
    </location>
</feature>
<dbReference type="RefSeq" id="WP_382400178.1">
    <property type="nucleotide sequence ID" value="NZ_JBHSWH010000001.1"/>
</dbReference>
<dbReference type="InterPro" id="IPR050879">
    <property type="entry name" value="Acyltransferase_3"/>
</dbReference>
<dbReference type="Proteomes" id="UP001596298">
    <property type="component" value="Unassembled WGS sequence"/>
</dbReference>
<feature type="transmembrane region" description="Helical" evidence="2">
    <location>
        <begin position="250"/>
        <end position="269"/>
    </location>
</feature>
<feature type="transmembrane region" description="Helical" evidence="2">
    <location>
        <begin position="98"/>
        <end position="119"/>
    </location>
</feature>
<keyword evidence="2" id="KW-1133">Transmembrane helix</keyword>
<feature type="domain" description="SGNH" evidence="4">
    <location>
        <begin position="460"/>
        <end position="684"/>
    </location>
</feature>
<dbReference type="InterPro" id="IPR002656">
    <property type="entry name" value="Acyl_transf_3_dom"/>
</dbReference>
<dbReference type="EMBL" id="JBHSWH010000001">
    <property type="protein sequence ID" value="MFC6705225.1"/>
    <property type="molecule type" value="Genomic_DNA"/>
</dbReference>
<evidence type="ECO:0000259" key="3">
    <source>
        <dbReference type="Pfam" id="PF01757"/>
    </source>
</evidence>
<keyword evidence="5" id="KW-0808">Transferase</keyword>
<feature type="transmembrane region" description="Helical" evidence="2">
    <location>
        <begin position="222"/>
        <end position="243"/>
    </location>
</feature>